<proteinExistence type="predicted"/>
<sequence length="236" mass="27047">MVIKVYISVTSHLPFDCVLKCVETEFEAIAADITKPDRKDLANFACWHDKSYARSYFVGLFDSLGEIMRQEEDSESQELSDSESQEELSRRNYSWSKDIMMSLINTILRFVHTSTKIAIFPLTTFTVMKYHEKDTGIICHEVPQVLIQAFLAFQKNPALDIRRTFALRMEGTKLQLSAASISRAYIDTLSQGKYLSDGFTLLSSKAYDLREPEERREAVRLLIGLLRYLDATQSNS</sequence>
<gene>
    <name evidence="1" type="ORF">Egran_06591</name>
</gene>
<organism evidence="1 2">
    <name type="scientific">Elaphomyces granulatus</name>
    <dbReference type="NCBI Taxonomy" id="519963"/>
    <lineage>
        <taxon>Eukaryota</taxon>
        <taxon>Fungi</taxon>
        <taxon>Dikarya</taxon>
        <taxon>Ascomycota</taxon>
        <taxon>Pezizomycotina</taxon>
        <taxon>Eurotiomycetes</taxon>
        <taxon>Eurotiomycetidae</taxon>
        <taxon>Eurotiales</taxon>
        <taxon>Elaphomycetaceae</taxon>
        <taxon>Elaphomyces</taxon>
    </lineage>
</organism>
<name>A0A232LNA1_9EURO</name>
<protein>
    <submittedName>
        <fullName evidence="1">Uncharacterized protein</fullName>
    </submittedName>
</protein>
<evidence type="ECO:0000313" key="2">
    <source>
        <dbReference type="Proteomes" id="UP000243515"/>
    </source>
</evidence>
<dbReference type="EMBL" id="NPHW01006640">
    <property type="protein sequence ID" value="OXV05641.1"/>
    <property type="molecule type" value="Genomic_DNA"/>
</dbReference>
<comment type="caution">
    <text evidence="1">The sequence shown here is derived from an EMBL/GenBank/DDBJ whole genome shotgun (WGS) entry which is preliminary data.</text>
</comment>
<keyword evidence="2" id="KW-1185">Reference proteome</keyword>
<evidence type="ECO:0000313" key="1">
    <source>
        <dbReference type="EMBL" id="OXV05641.1"/>
    </source>
</evidence>
<dbReference type="OrthoDB" id="4198549at2759"/>
<reference evidence="1 2" key="1">
    <citation type="journal article" date="2015" name="Environ. Microbiol.">
        <title>Metagenome sequence of Elaphomyces granulatus from sporocarp tissue reveals Ascomycota ectomycorrhizal fingerprints of genome expansion and a Proteobacteria-rich microbiome.</title>
        <authorList>
            <person name="Quandt C.A."/>
            <person name="Kohler A."/>
            <person name="Hesse C.N."/>
            <person name="Sharpton T.J."/>
            <person name="Martin F."/>
            <person name="Spatafora J.W."/>
        </authorList>
    </citation>
    <scope>NUCLEOTIDE SEQUENCE [LARGE SCALE GENOMIC DNA]</scope>
    <source>
        <strain evidence="1 2">OSC145934</strain>
    </source>
</reference>
<accession>A0A232LNA1</accession>
<dbReference type="Proteomes" id="UP000243515">
    <property type="component" value="Unassembled WGS sequence"/>
</dbReference>
<dbReference type="AlphaFoldDB" id="A0A232LNA1"/>